<evidence type="ECO:0000259" key="2">
    <source>
        <dbReference type="Pfam" id="PF00892"/>
    </source>
</evidence>
<dbReference type="Proteomes" id="UP000002573">
    <property type="component" value="Chromosome"/>
</dbReference>
<feature type="transmembrane region" description="Helical" evidence="1">
    <location>
        <begin position="96"/>
        <end position="113"/>
    </location>
</feature>
<name>D7DAS3_STAHD</name>
<keyword evidence="1" id="KW-0812">Transmembrane</keyword>
<gene>
    <name evidence="3" type="ordered locus">Shell_0127</name>
</gene>
<evidence type="ECO:0000313" key="3">
    <source>
        <dbReference type="EMBL" id="ADI31270.1"/>
    </source>
</evidence>
<reference evidence="4" key="1">
    <citation type="submission" date="2010-05" db="EMBL/GenBank/DDBJ databases">
        <title>Complete sequence of Staphylothermus hellenicus DSM 12710.</title>
        <authorList>
            <consortium name="US DOE Joint Genome Institute"/>
            <person name="Lucas S."/>
            <person name="Copeland A."/>
            <person name="Lapidus A."/>
            <person name="Cheng J.-F."/>
            <person name="Bruce D."/>
            <person name="Goodwin L."/>
            <person name="Pitluck S."/>
            <person name="Davenport K."/>
            <person name="Detter J.C."/>
            <person name="Han C."/>
            <person name="Tapia R."/>
            <person name="Larimer F."/>
            <person name="Land M."/>
            <person name="Hauser L."/>
            <person name="Kyrpides N."/>
            <person name="Mikhailova N."/>
            <person name="Anderson I.J."/>
            <person name="Woyke T."/>
        </authorList>
    </citation>
    <scope>NUCLEOTIDE SEQUENCE [LARGE SCALE GENOMIC DNA]</scope>
    <source>
        <strain evidence="4">DSM 12710 / JCM 10830 / BK20S6-10-b1 / P8</strain>
    </source>
</reference>
<feature type="transmembrane region" description="Helical" evidence="1">
    <location>
        <begin position="271"/>
        <end position="290"/>
    </location>
</feature>
<feature type="transmembrane region" description="Helical" evidence="1">
    <location>
        <begin position="36"/>
        <end position="60"/>
    </location>
</feature>
<dbReference type="InterPro" id="IPR000620">
    <property type="entry name" value="EamA_dom"/>
</dbReference>
<dbReference type="eggNOG" id="arCOG00271">
    <property type="taxonomic scope" value="Archaea"/>
</dbReference>
<organism evidence="3 4">
    <name type="scientific">Staphylothermus hellenicus (strain DSM 12710 / JCM 10830 / BK20S6-10-b1 / P8)</name>
    <dbReference type="NCBI Taxonomy" id="591019"/>
    <lineage>
        <taxon>Archaea</taxon>
        <taxon>Thermoproteota</taxon>
        <taxon>Thermoprotei</taxon>
        <taxon>Desulfurococcales</taxon>
        <taxon>Desulfurococcaceae</taxon>
        <taxon>Staphylothermus</taxon>
    </lineage>
</organism>
<reference evidence="3 4" key="2">
    <citation type="journal article" date="2011" name="Stand. Genomic Sci.">
        <title>Complete genome sequence of Staphylothermus hellenicus P8.</title>
        <authorList>
            <person name="Anderson I."/>
            <person name="Wirth R."/>
            <person name="Lucas S."/>
            <person name="Copeland A."/>
            <person name="Lapidus A."/>
            <person name="Cheng J.F."/>
            <person name="Goodwin L."/>
            <person name="Pitluck S."/>
            <person name="Davenport K."/>
            <person name="Detter J.C."/>
            <person name="Han C."/>
            <person name="Tapia R."/>
            <person name="Land M."/>
            <person name="Hauser L."/>
            <person name="Pati A."/>
            <person name="Mikhailova N."/>
            <person name="Woyke T."/>
            <person name="Klenk H.P."/>
            <person name="Kyrpides N."/>
            <person name="Ivanova N."/>
        </authorList>
    </citation>
    <scope>NUCLEOTIDE SEQUENCE [LARGE SCALE GENOMIC DNA]</scope>
    <source>
        <strain evidence="4">DSM 12710 / JCM 10830 / BK20S6-10-b1 / P8</strain>
    </source>
</reference>
<sequence>MLDIAIYATMWEGMVLKILISNLLEKSPIKIGRIVFYVLVFTIIFLSISVASILVLLSNASAVACAFWRTFLSAIILWFIKLLLNRSWVGLRNYKVLSLIVLSGVFLAAHFLFWMESLFLVPVAISTTIVVSYPLFSLVVDKIIYNERIYGIQYIGLTTGFIGIAFFMEPRLIGEYSVSGVILALLGAVAATGYFSIGRRVRKVVGLLEYTTIAYSSAAITLLVYSLFTGANLVHYGLNSYIYFFLLAIIPMLGGHTLLNYVLKYIKTSSATSIALGEPVGASILAYIFLGQIITPIQILLIIVILLSIALVLYPEIRNITEKK</sequence>
<keyword evidence="1" id="KW-1133">Transmembrane helix</keyword>
<feature type="transmembrane region" description="Helical" evidence="1">
    <location>
        <begin position="207"/>
        <end position="228"/>
    </location>
</feature>
<feature type="transmembrane region" description="Helical" evidence="1">
    <location>
        <begin position="66"/>
        <end position="84"/>
    </location>
</feature>
<dbReference type="Pfam" id="PF00892">
    <property type="entry name" value="EamA"/>
    <property type="match status" value="2"/>
</dbReference>
<dbReference type="EMBL" id="CP002051">
    <property type="protein sequence ID" value="ADI31270.1"/>
    <property type="molecule type" value="Genomic_DNA"/>
</dbReference>
<dbReference type="InterPro" id="IPR037185">
    <property type="entry name" value="EmrE-like"/>
</dbReference>
<keyword evidence="1" id="KW-0472">Membrane</keyword>
<dbReference type="PANTHER" id="PTHR22911:SF76">
    <property type="entry name" value="EAMA DOMAIN-CONTAINING PROTEIN"/>
    <property type="match status" value="1"/>
</dbReference>
<feature type="domain" description="EamA" evidence="2">
    <location>
        <begin position="179"/>
        <end position="313"/>
    </location>
</feature>
<protein>
    <recommendedName>
        <fullName evidence="2">EamA domain-containing protein</fullName>
    </recommendedName>
</protein>
<feature type="transmembrane region" description="Helical" evidence="1">
    <location>
        <begin position="119"/>
        <end position="140"/>
    </location>
</feature>
<accession>D7DAS3</accession>
<dbReference type="SUPFAM" id="SSF103481">
    <property type="entry name" value="Multidrug resistance efflux transporter EmrE"/>
    <property type="match status" value="2"/>
</dbReference>
<evidence type="ECO:0000256" key="1">
    <source>
        <dbReference type="SAM" id="Phobius"/>
    </source>
</evidence>
<proteinExistence type="predicted"/>
<dbReference type="AlphaFoldDB" id="D7DAS3"/>
<feature type="domain" description="EamA" evidence="2">
    <location>
        <begin position="40"/>
        <end position="167"/>
    </location>
</feature>
<feature type="transmembrane region" description="Helical" evidence="1">
    <location>
        <begin position="240"/>
        <end position="259"/>
    </location>
</feature>
<keyword evidence="4" id="KW-1185">Reference proteome</keyword>
<dbReference type="HOGENOM" id="CLU_033863_0_2_2"/>
<dbReference type="PANTHER" id="PTHR22911">
    <property type="entry name" value="ACYL-MALONYL CONDENSING ENZYME-RELATED"/>
    <property type="match status" value="1"/>
</dbReference>
<dbReference type="GO" id="GO:0016020">
    <property type="term" value="C:membrane"/>
    <property type="evidence" value="ECO:0007669"/>
    <property type="project" value="InterPro"/>
</dbReference>
<dbReference type="STRING" id="591019.Shell_0127"/>
<evidence type="ECO:0000313" key="4">
    <source>
        <dbReference type="Proteomes" id="UP000002573"/>
    </source>
</evidence>
<dbReference type="KEGG" id="shc:Shell_0127"/>
<feature type="transmembrane region" description="Helical" evidence="1">
    <location>
        <begin position="296"/>
        <end position="314"/>
    </location>
</feature>
<feature type="transmembrane region" description="Helical" evidence="1">
    <location>
        <begin position="152"/>
        <end position="170"/>
    </location>
</feature>
<feature type="transmembrane region" description="Helical" evidence="1">
    <location>
        <begin position="176"/>
        <end position="195"/>
    </location>
</feature>